<keyword evidence="3" id="KW-1185">Reference proteome</keyword>
<name>A0ABV7R278_9RHOB</name>
<comment type="caution">
    <text evidence="2">The sequence shown here is derived from an EMBL/GenBank/DDBJ whole genome shotgun (WGS) entry which is preliminary data.</text>
</comment>
<organism evidence="2 3">
    <name type="scientific">Paracoccus mangrovi</name>
    <dbReference type="NCBI Taxonomy" id="1715645"/>
    <lineage>
        <taxon>Bacteria</taxon>
        <taxon>Pseudomonadati</taxon>
        <taxon>Pseudomonadota</taxon>
        <taxon>Alphaproteobacteria</taxon>
        <taxon>Rhodobacterales</taxon>
        <taxon>Paracoccaceae</taxon>
        <taxon>Paracoccus</taxon>
    </lineage>
</organism>
<accession>A0ABV7R278</accession>
<dbReference type="RefSeq" id="WP_374425322.1">
    <property type="nucleotide sequence ID" value="NZ_JBHRXJ010000005.1"/>
</dbReference>
<dbReference type="Proteomes" id="UP001595721">
    <property type="component" value="Unassembled WGS sequence"/>
</dbReference>
<evidence type="ECO:0000313" key="3">
    <source>
        <dbReference type="Proteomes" id="UP001595721"/>
    </source>
</evidence>
<evidence type="ECO:0000313" key="2">
    <source>
        <dbReference type="EMBL" id="MFC3528416.1"/>
    </source>
</evidence>
<feature type="domain" description="DUF4123" evidence="1">
    <location>
        <begin position="115"/>
        <end position="238"/>
    </location>
</feature>
<dbReference type="InterPro" id="IPR025391">
    <property type="entry name" value="DUF4123"/>
</dbReference>
<proteinExistence type="predicted"/>
<evidence type="ECO:0000259" key="1">
    <source>
        <dbReference type="Pfam" id="PF13503"/>
    </source>
</evidence>
<sequence>MAVRVTVLLCHHAGHAILPAAVNLLKTEVNVAAPDDRLDDIWALSGPVPGIGGQAGPEGALSSDAAVSTPALNMRVIAPVEPLDGQFGAEKKKSVPDALWPVLFGPVATEPALPCYAVIDAGRVPGLPDLLAGSGLKHACLFRDEGGGDLQQAAPWIVEIRDENSFVRNLFTRGAAPWQMWDRRPGIFLRSAASLDDLRRHFRKFVRLYSQQTQSWHFFRFYTPEIARTVVAAFDARQFAGFGAPLRLIACPARGAGFCVMTPSTGTGGA</sequence>
<dbReference type="EMBL" id="JBHRXJ010000005">
    <property type="protein sequence ID" value="MFC3528416.1"/>
    <property type="molecule type" value="Genomic_DNA"/>
</dbReference>
<reference evidence="3" key="1">
    <citation type="journal article" date="2019" name="Int. J. Syst. Evol. Microbiol.">
        <title>The Global Catalogue of Microorganisms (GCM) 10K type strain sequencing project: providing services to taxonomists for standard genome sequencing and annotation.</title>
        <authorList>
            <consortium name="The Broad Institute Genomics Platform"/>
            <consortium name="The Broad Institute Genome Sequencing Center for Infectious Disease"/>
            <person name="Wu L."/>
            <person name="Ma J."/>
        </authorList>
    </citation>
    <scope>NUCLEOTIDE SEQUENCE [LARGE SCALE GENOMIC DNA]</scope>
    <source>
        <strain evidence="3">KCTC 42899</strain>
    </source>
</reference>
<protein>
    <submittedName>
        <fullName evidence="2">DUF4123 domain-containing protein</fullName>
    </submittedName>
</protein>
<gene>
    <name evidence="2" type="ORF">ACFOMH_09540</name>
</gene>
<dbReference type="Pfam" id="PF13503">
    <property type="entry name" value="DUF4123"/>
    <property type="match status" value="1"/>
</dbReference>